<proteinExistence type="inferred from homology"/>
<dbReference type="InterPro" id="IPR019757">
    <property type="entry name" value="Pept_S26A_signal_pept_1_Lys-AS"/>
</dbReference>
<dbReference type="GO" id="GO:0006465">
    <property type="term" value="P:signal peptide processing"/>
    <property type="evidence" value="ECO:0007669"/>
    <property type="project" value="InterPro"/>
</dbReference>
<dbReference type="RefSeq" id="WP_066801328.1">
    <property type="nucleotide sequence ID" value="NZ_CP014206.1"/>
</dbReference>
<dbReference type="Gene3D" id="2.10.109.10">
    <property type="entry name" value="Umud Fragment, subunit A"/>
    <property type="match status" value="1"/>
</dbReference>
<dbReference type="Proteomes" id="UP000295506">
    <property type="component" value="Unassembled WGS sequence"/>
</dbReference>
<dbReference type="CDD" id="cd06530">
    <property type="entry name" value="S26_SPase_I"/>
    <property type="match status" value="1"/>
</dbReference>
<dbReference type="InterPro" id="IPR036286">
    <property type="entry name" value="LexA/Signal_pep-like_sf"/>
</dbReference>
<dbReference type="Pfam" id="PF10502">
    <property type="entry name" value="Peptidase_S26"/>
    <property type="match status" value="1"/>
</dbReference>
<dbReference type="SUPFAM" id="SSF51306">
    <property type="entry name" value="LexA/Signal peptidase"/>
    <property type="match status" value="1"/>
</dbReference>
<dbReference type="InterPro" id="IPR019533">
    <property type="entry name" value="Peptidase_S26"/>
</dbReference>
<dbReference type="EMBL" id="CP014206">
    <property type="protein sequence ID" value="AMK10594.1"/>
    <property type="molecule type" value="Genomic_DNA"/>
</dbReference>
<feature type="domain" description="Peptidase S26" evidence="8">
    <location>
        <begin position="11"/>
        <end position="188"/>
    </location>
</feature>
<dbReference type="PROSITE" id="PS00761">
    <property type="entry name" value="SPASE_I_3"/>
    <property type="match status" value="1"/>
</dbReference>
<evidence type="ECO:0000256" key="7">
    <source>
        <dbReference type="RuleBase" id="RU362042"/>
    </source>
</evidence>
<dbReference type="KEGG" id="dej:AWY79_05425"/>
<feature type="active site" evidence="6">
    <location>
        <position position="40"/>
    </location>
</feature>
<dbReference type="OrthoDB" id="9815782at2"/>
<dbReference type="PANTHER" id="PTHR43390">
    <property type="entry name" value="SIGNAL PEPTIDASE I"/>
    <property type="match status" value="1"/>
</dbReference>
<dbReference type="GO" id="GO:0004252">
    <property type="term" value="F:serine-type endopeptidase activity"/>
    <property type="evidence" value="ECO:0007669"/>
    <property type="project" value="InterPro"/>
</dbReference>
<dbReference type="AlphaFoldDB" id="A0A126QKW5"/>
<reference evidence="9 11" key="1">
    <citation type="journal article" date="2016" name="Front. Microbiol.">
        <title>Genome Sequence of the Piezophilic, Mesophilic Sulfate-Reducing Bacterium Desulfovibrio indicus J2T.</title>
        <authorList>
            <person name="Cao J."/>
            <person name="Maignien L."/>
            <person name="Shao Z."/>
            <person name="Alain K."/>
            <person name="Jebbar M."/>
        </authorList>
    </citation>
    <scope>NUCLEOTIDE SEQUENCE [LARGE SCALE GENOMIC DNA]</scope>
    <source>
        <strain evidence="9 11">J2</strain>
    </source>
</reference>
<evidence type="ECO:0000313" key="9">
    <source>
        <dbReference type="EMBL" id="AMK10594.1"/>
    </source>
</evidence>
<dbReference type="InterPro" id="IPR000223">
    <property type="entry name" value="Pept_S26A_signal_pept_1"/>
</dbReference>
<evidence type="ECO:0000256" key="4">
    <source>
        <dbReference type="ARBA" id="ARBA00019232"/>
    </source>
</evidence>
<keyword evidence="7" id="KW-0645">Protease</keyword>
<organism evidence="10 12">
    <name type="scientific">Pseudodesulfovibrio indicus</name>
    <dbReference type="NCBI Taxonomy" id="1716143"/>
    <lineage>
        <taxon>Bacteria</taxon>
        <taxon>Pseudomonadati</taxon>
        <taxon>Thermodesulfobacteriota</taxon>
        <taxon>Desulfovibrionia</taxon>
        <taxon>Desulfovibrionales</taxon>
        <taxon>Desulfovibrionaceae</taxon>
    </lineage>
</organism>
<keyword evidence="11" id="KW-1185">Reference proteome</keyword>
<evidence type="ECO:0000313" key="12">
    <source>
        <dbReference type="Proteomes" id="UP000295506"/>
    </source>
</evidence>
<evidence type="ECO:0000256" key="3">
    <source>
        <dbReference type="ARBA" id="ARBA00013208"/>
    </source>
</evidence>
<evidence type="ECO:0000256" key="6">
    <source>
        <dbReference type="PIRSR" id="PIRSR600223-1"/>
    </source>
</evidence>
<comment type="catalytic activity">
    <reaction evidence="1 7">
        <text>Cleavage of hydrophobic, N-terminal signal or leader sequences from secreted and periplasmic proteins.</text>
        <dbReference type="EC" id="3.4.21.89"/>
    </reaction>
</comment>
<evidence type="ECO:0000256" key="2">
    <source>
        <dbReference type="ARBA" id="ARBA00009370"/>
    </source>
</evidence>
<dbReference type="InterPro" id="IPR019758">
    <property type="entry name" value="Pept_S26A_signal_pept_1_CS"/>
</dbReference>
<dbReference type="NCBIfam" id="TIGR02227">
    <property type="entry name" value="sigpep_I_bact"/>
    <property type="match status" value="1"/>
</dbReference>
<gene>
    <name evidence="9" type="ORF">AWY79_05425</name>
    <name evidence="10" type="ORF">EDC59_11647</name>
</gene>
<protein>
    <recommendedName>
        <fullName evidence="4 7">Signal peptidase I</fullName>
        <ecNumber evidence="3 7">3.4.21.89</ecNumber>
    </recommendedName>
</protein>
<comment type="subcellular location">
    <subcellularLocation>
        <location evidence="7">Membrane</location>
        <topology evidence="7">Single-pass type II membrane protein</topology>
    </subcellularLocation>
</comment>
<dbReference type="PRINTS" id="PR00727">
    <property type="entry name" value="LEADERPTASE"/>
</dbReference>
<dbReference type="GO" id="GO:0016020">
    <property type="term" value="C:membrane"/>
    <property type="evidence" value="ECO:0007669"/>
    <property type="project" value="UniProtKB-SubCell"/>
</dbReference>
<dbReference type="PANTHER" id="PTHR43390:SF1">
    <property type="entry name" value="CHLOROPLAST PROCESSING PEPTIDASE"/>
    <property type="match status" value="1"/>
</dbReference>
<evidence type="ECO:0000313" key="11">
    <source>
        <dbReference type="Proteomes" id="UP000055611"/>
    </source>
</evidence>
<evidence type="ECO:0000259" key="8">
    <source>
        <dbReference type="Pfam" id="PF10502"/>
    </source>
</evidence>
<dbReference type="GO" id="GO:0009003">
    <property type="term" value="F:signal peptidase activity"/>
    <property type="evidence" value="ECO:0007669"/>
    <property type="project" value="UniProtKB-EC"/>
</dbReference>
<evidence type="ECO:0000313" key="10">
    <source>
        <dbReference type="EMBL" id="TDT82735.1"/>
    </source>
</evidence>
<dbReference type="Proteomes" id="UP000055611">
    <property type="component" value="Chromosome"/>
</dbReference>
<evidence type="ECO:0000256" key="1">
    <source>
        <dbReference type="ARBA" id="ARBA00000677"/>
    </source>
</evidence>
<dbReference type="PROSITE" id="PS00760">
    <property type="entry name" value="SPASE_I_2"/>
    <property type="match status" value="1"/>
</dbReference>
<keyword evidence="5 7" id="KW-0378">Hydrolase</keyword>
<comment type="similarity">
    <text evidence="2 7">Belongs to the peptidase S26 family.</text>
</comment>
<feature type="active site" evidence="6">
    <location>
        <position position="102"/>
    </location>
</feature>
<reference evidence="10 12" key="2">
    <citation type="submission" date="2019-03" db="EMBL/GenBank/DDBJ databases">
        <title>Genomic Encyclopedia of Type Strains, Phase IV (KMG-IV): sequencing the most valuable type-strain genomes for metagenomic binning, comparative biology and taxonomic classification.</title>
        <authorList>
            <person name="Goeker M."/>
        </authorList>
    </citation>
    <scope>NUCLEOTIDE SEQUENCE [LARGE SCALE GENOMIC DNA]</scope>
    <source>
        <strain evidence="10 12">DSM 101483</strain>
    </source>
</reference>
<accession>A0A126QKW5</accession>
<dbReference type="EC" id="3.4.21.89" evidence="3 7"/>
<evidence type="ECO:0000256" key="5">
    <source>
        <dbReference type="ARBA" id="ARBA00022801"/>
    </source>
</evidence>
<sequence>MTQSSLKSFRDTLEAVVVALLLAFVIRAFVVQAFKIPSGSMLDTLQIGDHLLVSKFAYDVRLPSTLWLDTTDGKVLMKTGDPKRGDIIVFKFPEDETKDFIKRVIGLPGDTLEVRNKVVYINGQPLDEPYVLHTKSDTLPVRDNFGPVVVPEGQYFVMGDNREGSYDSRWWGPVKRQKIVGKALVIYWSWGSLTDIRFNRIGTMFH</sequence>
<dbReference type="EMBL" id="SOBK01000016">
    <property type="protein sequence ID" value="TDT82735.1"/>
    <property type="molecule type" value="Genomic_DNA"/>
</dbReference>
<name>A0A126QKW5_9BACT</name>